<dbReference type="RefSeq" id="WP_126007237.1">
    <property type="nucleotide sequence ID" value="NZ_CP032509.1"/>
</dbReference>
<reference evidence="6 7" key="1">
    <citation type="submission" date="2018-09" db="EMBL/GenBank/DDBJ databases">
        <title>Marinorhizobium profundi gen. nov., sp. nov., isolated from a deep-sea sediment sample from the New Britain Trench and proposal of Marinorhizobiaceae fam. nov. in the order Rhizobiales of the class Alphaproteobacteria.</title>
        <authorList>
            <person name="Cao J."/>
        </authorList>
    </citation>
    <scope>NUCLEOTIDE SEQUENCE [LARGE SCALE GENOMIC DNA]</scope>
    <source>
        <strain evidence="6 7">WS11</strain>
    </source>
</reference>
<dbReference type="Pfam" id="PF01925">
    <property type="entry name" value="TauE"/>
    <property type="match status" value="1"/>
</dbReference>
<feature type="transmembrane region" description="Helical" evidence="5">
    <location>
        <begin position="57"/>
        <end position="80"/>
    </location>
</feature>
<keyword evidence="5" id="KW-1003">Cell membrane</keyword>
<comment type="similarity">
    <text evidence="5">Belongs to the 4-toluene sulfonate uptake permease (TSUP) (TC 2.A.102) family.</text>
</comment>
<keyword evidence="2 5" id="KW-0812">Transmembrane</keyword>
<dbReference type="OrthoDB" id="457670at2"/>
<accession>A0A3S9AZX6</accession>
<feature type="transmembrane region" description="Helical" evidence="5">
    <location>
        <begin position="253"/>
        <end position="271"/>
    </location>
</feature>
<evidence type="ECO:0000313" key="7">
    <source>
        <dbReference type="Proteomes" id="UP000268192"/>
    </source>
</evidence>
<dbReference type="EMBL" id="CP032509">
    <property type="protein sequence ID" value="AZN70247.1"/>
    <property type="molecule type" value="Genomic_DNA"/>
</dbReference>
<keyword evidence="3 5" id="KW-1133">Transmembrane helix</keyword>
<keyword evidence="4 5" id="KW-0472">Membrane</keyword>
<evidence type="ECO:0000256" key="1">
    <source>
        <dbReference type="ARBA" id="ARBA00004141"/>
    </source>
</evidence>
<feature type="transmembrane region" description="Helical" evidence="5">
    <location>
        <begin position="153"/>
        <end position="179"/>
    </location>
</feature>
<keyword evidence="7" id="KW-1185">Reference proteome</keyword>
<dbReference type="PANTHER" id="PTHR43483:SF3">
    <property type="entry name" value="MEMBRANE TRANSPORTER PROTEIN HI_0806-RELATED"/>
    <property type="match status" value="1"/>
</dbReference>
<protein>
    <recommendedName>
        <fullName evidence="5">Probable membrane transporter protein</fullName>
    </recommendedName>
</protein>
<dbReference type="Proteomes" id="UP000268192">
    <property type="component" value="Chromosome"/>
</dbReference>
<feature type="transmembrane region" description="Helical" evidence="5">
    <location>
        <begin position="186"/>
        <end position="208"/>
    </location>
</feature>
<feature type="transmembrane region" description="Helical" evidence="5">
    <location>
        <begin position="220"/>
        <end position="241"/>
    </location>
</feature>
<dbReference type="GO" id="GO:0005886">
    <property type="term" value="C:plasma membrane"/>
    <property type="evidence" value="ECO:0007669"/>
    <property type="project" value="UniProtKB-SubCell"/>
</dbReference>
<feature type="transmembrane region" description="Helical" evidence="5">
    <location>
        <begin position="12"/>
        <end position="45"/>
    </location>
</feature>
<name>A0A3S9AZX6_9HYPH</name>
<dbReference type="InterPro" id="IPR002781">
    <property type="entry name" value="TM_pro_TauE-like"/>
</dbReference>
<dbReference type="AlphaFoldDB" id="A0A3S9AZX6"/>
<evidence type="ECO:0000313" key="6">
    <source>
        <dbReference type="EMBL" id="AZN70247.1"/>
    </source>
</evidence>
<organism evidence="6 7">
    <name type="scientific">Georhizobium profundi</name>
    <dbReference type="NCBI Taxonomy" id="2341112"/>
    <lineage>
        <taxon>Bacteria</taxon>
        <taxon>Pseudomonadati</taxon>
        <taxon>Pseudomonadota</taxon>
        <taxon>Alphaproteobacteria</taxon>
        <taxon>Hyphomicrobiales</taxon>
        <taxon>Rhizobiaceae</taxon>
        <taxon>Georhizobium</taxon>
    </lineage>
</organism>
<dbReference type="KEGG" id="abaw:D5400_02205"/>
<dbReference type="PANTHER" id="PTHR43483">
    <property type="entry name" value="MEMBRANE TRANSPORTER PROTEIN HI_0806-RELATED"/>
    <property type="match status" value="1"/>
</dbReference>
<proteinExistence type="inferred from homology"/>
<evidence type="ECO:0000256" key="4">
    <source>
        <dbReference type="ARBA" id="ARBA00023136"/>
    </source>
</evidence>
<comment type="subcellular location">
    <subcellularLocation>
        <location evidence="5">Cell membrane</location>
        <topology evidence="5">Multi-pass membrane protein</topology>
    </subcellularLocation>
    <subcellularLocation>
        <location evidence="1">Membrane</location>
        <topology evidence="1">Multi-pass membrane protein</topology>
    </subcellularLocation>
</comment>
<evidence type="ECO:0000256" key="5">
    <source>
        <dbReference type="RuleBase" id="RU363041"/>
    </source>
</evidence>
<evidence type="ECO:0000256" key="3">
    <source>
        <dbReference type="ARBA" id="ARBA00022989"/>
    </source>
</evidence>
<sequence>MLDVGLTEALTLIGILVVTGAIAGIISGLLGVGGGIVIVPVLFFVFIGLDIEEEVRMHVAVGTSLATIIFTGFMSARSHWKKGSVDTDLLKRWGPAVAFGVIVGTVIGGNVSGEVLTIVFAVVAALVAINMAFKPSEASQKREMPKSPLKELLGTIIGLFSVMMGIGGGTLSVPILSFFAYPIRKAVGTASAIGLIIAIPGTIGYIWFGLGVEDLPPFSLGYVNLAGLIAIIPASMLTAPLGARIAHSISPAALRYCFAAFLALTSIRMITSVL</sequence>
<evidence type="ECO:0000256" key="2">
    <source>
        <dbReference type="ARBA" id="ARBA00022692"/>
    </source>
</evidence>
<feature type="transmembrane region" description="Helical" evidence="5">
    <location>
        <begin position="92"/>
        <end position="108"/>
    </location>
</feature>
<gene>
    <name evidence="6" type="ORF">D5400_02205</name>
</gene>